<dbReference type="STRING" id="1841861.GCA_900157365_00845"/>
<feature type="compositionally biased region" description="Polar residues" evidence="5">
    <location>
        <begin position="1"/>
        <end position="10"/>
    </location>
</feature>
<dbReference type="SUPFAM" id="SSF48498">
    <property type="entry name" value="Tetracyclin repressor-like, C-terminal domain"/>
    <property type="match status" value="1"/>
</dbReference>
<dbReference type="PROSITE" id="PS50977">
    <property type="entry name" value="HTH_TETR_2"/>
    <property type="match status" value="1"/>
</dbReference>
<dbReference type="GO" id="GO:0000976">
    <property type="term" value="F:transcription cis-regulatory region binding"/>
    <property type="evidence" value="ECO:0007669"/>
    <property type="project" value="TreeGrafter"/>
</dbReference>
<evidence type="ECO:0000256" key="2">
    <source>
        <dbReference type="ARBA" id="ARBA00023125"/>
    </source>
</evidence>
<dbReference type="PANTHER" id="PTHR30055:SF148">
    <property type="entry name" value="TETR-FAMILY TRANSCRIPTIONAL REGULATOR"/>
    <property type="match status" value="1"/>
</dbReference>
<keyword evidence="8" id="KW-1185">Reference proteome</keyword>
<evidence type="ECO:0000313" key="8">
    <source>
        <dbReference type="Proteomes" id="UP000240424"/>
    </source>
</evidence>
<dbReference type="Proteomes" id="UP000240424">
    <property type="component" value="Unassembled WGS sequence"/>
</dbReference>
<feature type="DNA-binding region" description="H-T-H motif" evidence="4">
    <location>
        <begin position="49"/>
        <end position="68"/>
    </location>
</feature>
<dbReference type="Pfam" id="PF16859">
    <property type="entry name" value="TetR_C_11"/>
    <property type="match status" value="1"/>
</dbReference>
<dbReference type="InterPro" id="IPR001647">
    <property type="entry name" value="HTH_TetR"/>
</dbReference>
<dbReference type="InterPro" id="IPR009057">
    <property type="entry name" value="Homeodomain-like_sf"/>
</dbReference>
<dbReference type="PRINTS" id="PR00455">
    <property type="entry name" value="HTHTETR"/>
</dbReference>
<dbReference type="Gene3D" id="1.10.10.60">
    <property type="entry name" value="Homeodomain-like"/>
    <property type="match status" value="1"/>
</dbReference>
<dbReference type="AlphaFoldDB" id="A0A2U3P9A7"/>
<dbReference type="EMBL" id="FUEZ01000004">
    <property type="protein sequence ID" value="SPM40330.1"/>
    <property type="molecule type" value="Genomic_DNA"/>
</dbReference>
<proteinExistence type="predicted"/>
<evidence type="ECO:0000259" key="6">
    <source>
        <dbReference type="PROSITE" id="PS50977"/>
    </source>
</evidence>
<sequence>MSPMNVAQPTRQPPVPDERVGRPRDSRLHRAILDATRELLTTGSYAELSMESVAARAQVGKKTLYRRWSSKAPLVAETVLDAYGGSGSFPVAASGDVRADLRSWLNEHAEFLAEPANAALVRALVAAAAARPSDGEDLYRQLSAPQLAGLTTRLRRAVVDKELRSGADVDAVAQALVGTLLFHALTRPGAGAGGFDGLVDALLDGVSSY</sequence>
<name>A0A2U3P9A7_9MYCO</name>
<organism evidence="7 8">
    <name type="scientific">Mycobacterium numidiamassiliense</name>
    <dbReference type="NCBI Taxonomy" id="1841861"/>
    <lineage>
        <taxon>Bacteria</taxon>
        <taxon>Bacillati</taxon>
        <taxon>Actinomycetota</taxon>
        <taxon>Actinomycetes</taxon>
        <taxon>Mycobacteriales</taxon>
        <taxon>Mycobacteriaceae</taxon>
        <taxon>Mycobacterium</taxon>
    </lineage>
</organism>
<evidence type="ECO:0000256" key="5">
    <source>
        <dbReference type="SAM" id="MobiDB-lite"/>
    </source>
</evidence>
<dbReference type="InterPro" id="IPR011075">
    <property type="entry name" value="TetR_C"/>
</dbReference>
<keyword evidence="3" id="KW-0804">Transcription</keyword>
<dbReference type="Gene3D" id="1.10.357.10">
    <property type="entry name" value="Tetracycline Repressor, domain 2"/>
    <property type="match status" value="1"/>
</dbReference>
<dbReference type="GO" id="GO:0003700">
    <property type="term" value="F:DNA-binding transcription factor activity"/>
    <property type="evidence" value="ECO:0007669"/>
    <property type="project" value="TreeGrafter"/>
</dbReference>
<evidence type="ECO:0000313" key="7">
    <source>
        <dbReference type="EMBL" id="SPM40330.1"/>
    </source>
</evidence>
<protein>
    <submittedName>
        <fullName evidence="7">TetR family transcriptional regulator</fullName>
    </submittedName>
</protein>
<dbReference type="InterPro" id="IPR036271">
    <property type="entry name" value="Tet_transcr_reg_TetR-rel_C_sf"/>
</dbReference>
<gene>
    <name evidence="7" type="ORF">MNAB215_2527</name>
</gene>
<dbReference type="PANTHER" id="PTHR30055">
    <property type="entry name" value="HTH-TYPE TRANSCRIPTIONAL REGULATOR RUTR"/>
    <property type="match status" value="1"/>
</dbReference>
<feature type="domain" description="HTH tetR-type" evidence="6">
    <location>
        <begin position="26"/>
        <end position="86"/>
    </location>
</feature>
<keyword evidence="2 4" id="KW-0238">DNA-binding</keyword>
<dbReference type="InterPro" id="IPR050109">
    <property type="entry name" value="HTH-type_TetR-like_transc_reg"/>
</dbReference>
<evidence type="ECO:0000256" key="4">
    <source>
        <dbReference type="PROSITE-ProRule" id="PRU00335"/>
    </source>
</evidence>
<dbReference type="Pfam" id="PF00440">
    <property type="entry name" value="TetR_N"/>
    <property type="match status" value="1"/>
</dbReference>
<evidence type="ECO:0000256" key="1">
    <source>
        <dbReference type="ARBA" id="ARBA00023015"/>
    </source>
</evidence>
<reference evidence="7 8" key="1">
    <citation type="submission" date="2017-01" db="EMBL/GenBank/DDBJ databases">
        <authorList>
            <consortium name="Urmite Genomes"/>
        </authorList>
    </citation>
    <scope>NUCLEOTIDE SEQUENCE [LARGE SCALE GENOMIC DNA]</scope>
    <source>
        <strain evidence="7 8">AB215</strain>
    </source>
</reference>
<keyword evidence="1" id="KW-0805">Transcription regulation</keyword>
<dbReference type="SUPFAM" id="SSF46689">
    <property type="entry name" value="Homeodomain-like"/>
    <property type="match status" value="1"/>
</dbReference>
<evidence type="ECO:0000256" key="3">
    <source>
        <dbReference type="ARBA" id="ARBA00023163"/>
    </source>
</evidence>
<accession>A0A2U3P9A7</accession>
<feature type="region of interest" description="Disordered" evidence="5">
    <location>
        <begin position="1"/>
        <end position="24"/>
    </location>
</feature>